<evidence type="ECO:0000313" key="10">
    <source>
        <dbReference type="Proteomes" id="UP001500305"/>
    </source>
</evidence>
<dbReference type="InterPro" id="IPR027417">
    <property type="entry name" value="P-loop_NTPase"/>
</dbReference>
<evidence type="ECO:0000256" key="7">
    <source>
        <dbReference type="SAM" id="MobiDB-lite"/>
    </source>
</evidence>
<evidence type="ECO:0000256" key="4">
    <source>
        <dbReference type="ARBA" id="ARBA00023125"/>
    </source>
</evidence>
<reference evidence="9 10" key="1">
    <citation type="journal article" date="2019" name="Int. J. Syst. Evol. Microbiol.">
        <title>The Global Catalogue of Microorganisms (GCM) 10K type strain sequencing project: providing services to taxonomists for standard genome sequencing and annotation.</title>
        <authorList>
            <consortium name="The Broad Institute Genomics Platform"/>
            <consortium name="The Broad Institute Genome Sequencing Center for Infectious Disease"/>
            <person name="Wu L."/>
            <person name="Ma J."/>
        </authorList>
    </citation>
    <scope>NUCLEOTIDE SEQUENCE [LARGE SCALE GENOMIC DNA]</scope>
    <source>
        <strain evidence="9 10">JCM 7356</strain>
    </source>
</reference>
<dbReference type="SMART" id="SM00862">
    <property type="entry name" value="Trans_reg_C"/>
    <property type="match status" value="1"/>
</dbReference>
<comment type="similarity">
    <text evidence="1">Belongs to the AfsR/DnrI/RedD regulatory family.</text>
</comment>
<feature type="DNA-binding region" description="OmpR/PhoB-type" evidence="6">
    <location>
        <begin position="1"/>
        <end position="99"/>
    </location>
</feature>
<dbReference type="Gene3D" id="1.25.40.10">
    <property type="entry name" value="Tetratricopeptide repeat domain"/>
    <property type="match status" value="1"/>
</dbReference>
<dbReference type="InterPro" id="IPR016032">
    <property type="entry name" value="Sig_transdc_resp-reg_C-effctor"/>
</dbReference>
<dbReference type="InterPro" id="IPR001867">
    <property type="entry name" value="OmpR/PhoB-type_DNA-bd"/>
</dbReference>
<evidence type="ECO:0000256" key="5">
    <source>
        <dbReference type="ARBA" id="ARBA00023163"/>
    </source>
</evidence>
<accession>A0ABN3ENB7</accession>
<dbReference type="CDD" id="cd15831">
    <property type="entry name" value="BTAD"/>
    <property type="match status" value="1"/>
</dbReference>
<dbReference type="SUPFAM" id="SSF52540">
    <property type="entry name" value="P-loop containing nucleoside triphosphate hydrolases"/>
    <property type="match status" value="1"/>
</dbReference>
<dbReference type="PROSITE" id="PS51755">
    <property type="entry name" value="OMPR_PHOB"/>
    <property type="match status" value="1"/>
</dbReference>
<dbReference type="Proteomes" id="UP001500305">
    <property type="component" value="Unassembled WGS sequence"/>
</dbReference>
<dbReference type="Gene3D" id="1.10.10.10">
    <property type="entry name" value="Winged helix-like DNA-binding domain superfamily/Winged helix DNA-binding domain"/>
    <property type="match status" value="1"/>
</dbReference>
<evidence type="ECO:0000313" key="9">
    <source>
        <dbReference type="EMBL" id="GAA2264078.1"/>
    </source>
</evidence>
<evidence type="ECO:0000256" key="2">
    <source>
        <dbReference type="ARBA" id="ARBA00023012"/>
    </source>
</evidence>
<dbReference type="PRINTS" id="PR00364">
    <property type="entry name" value="DISEASERSIST"/>
</dbReference>
<keyword evidence="5" id="KW-0804">Transcription</keyword>
<dbReference type="PANTHER" id="PTHR35807:SF1">
    <property type="entry name" value="TRANSCRIPTIONAL REGULATOR REDD"/>
    <property type="match status" value="1"/>
</dbReference>
<protein>
    <recommendedName>
        <fullName evidence="8">OmpR/PhoB-type domain-containing protein</fullName>
    </recommendedName>
</protein>
<feature type="domain" description="OmpR/PhoB-type" evidence="8">
    <location>
        <begin position="1"/>
        <end position="99"/>
    </location>
</feature>
<evidence type="ECO:0000259" key="8">
    <source>
        <dbReference type="PROSITE" id="PS51755"/>
    </source>
</evidence>
<dbReference type="SMART" id="SM01043">
    <property type="entry name" value="BTAD"/>
    <property type="match status" value="1"/>
</dbReference>
<dbReference type="InterPro" id="IPR011990">
    <property type="entry name" value="TPR-like_helical_dom_sf"/>
</dbReference>
<comment type="caution">
    <text evidence="9">The sequence shown here is derived from an EMBL/GenBank/DDBJ whole genome shotgun (WGS) entry which is preliminary data.</text>
</comment>
<name>A0ABN3ENB7_9ACTN</name>
<dbReference type="PANTHER" id="PTHR35807">
    <property type="entry name" value="TRANSCRIPTIONAL REGULATOR REDD-RELATED"/>
    <property type="match status" value="1"/>
</dbReference>
<organism evidence="9 10">
    <name type="scientific">Kitasatospora cystarginea</name>
    <dbReference type="NCBI Taxonomy" id="58350"/>
    <lineage>
        <taxon>Bacteria</taxon>
        <taxon>Bacillati</taxon>
        <taxon>Actinomycetota</taxon>
        <taxon>Actinomycetes</taxon>
        <taxon>Kitasatosporales</taxon>
        <taxon>Streptomycetaceae</taxon>
        <taxon>Kitasatospora</taxon>
    </lineage>
</organism>
<keyword evidence="3" id="KW-0805">Transcription regulation</keyword>
<proteinExistence type="inferred from homology"/>
<keyword evidence="2" id="KW-0902">Two-component regulatory system</keyword>
<dbReference type="SUPFAM" id="SSF46894">
    <property type="entry name" value="C-terminal effector domain of the bipartite response regulators"/>
    <property type="match status" value="1"/>
</dbReference>
<dbReference type="Gene3D" id="3.40.50.300">
    <property type="entry name" value="P-loop containing nucleotide triphosphate hydrolases"/>
    <property type="match status" value="1"/>
</dbReference>
<dbReference type="InterPro" id="IPR051677">
    <property type="entry name" value="AfsR-DnrI-RedD_regulator"/>
</dbReference>
<sequence length="505" mass="53583">MKPGFRLLGATGVRLGDQPVRPGPPQQQALLAVLLLRGGRTVTARELVAGVWGQDAPARALRSVRTYAWALRALLEPDRAPREPSTLLRSDGDGYALRVPDDALDVTVFERLLGVAREARAHGDLASAHRSLGEALALWGGEPFTGVPGPHAERERTRLVRLRLEAQEQYFDCALDLGMHGRVLPELSALAREHPLDEHLQGLLMRALDSCGRQAEALKVYGDTRRLLAAELGVPPGRELTRIRDGLATGGRAARSGPPATPRSPAAGGGPTGREGATVELERTLTDPRRHRVPVAVITGAGGTGKTTLATRVAHRVAADFPDGRLSVDLRGSHPTRLPEGDVLARLLRSLGVPPEDVPAETEQRAALYRSMLGGRRILIILDDAADAAQVAPLLPGSPGCAAVVTARSRAFVLPGATQLALPARPGPATDRRRQLPPRLALALDSLAGSGAPTLPIELVGRLLGTDREEAEHIAESLVDAGLLDSPGYRMYRIACPDAPSPEGS</sequence>
<keyword evidence="4 6" id="KW-0238">DNA-binding</keyword>
<gene>
    <name evidence="9" type="ORF">GCM10010430_55860</name>
</gene>
<dbReference type="SUPFAM" id="SSF48452">
    <property type="entry name" value="TPR-like"/>
    <property type="match status" value="1"/>
</dbReference>
<evidence type="ECO:0000256" key="3">
    <source>
        <dbReference type="ARBA" id="ARBA00023015"/>
    </source>
</evidence>
<dbReference type="RefSeq" id="WP_344639273.1">
    <property type="nucleotide sequence ID" value="NZ_BAAATR010000030.1"/>
</dbReference>
<feature type="region of interest" description="Disordered" evidence="7">
    <location>
        <begin position="248"/>
        <end position="276"/>
    </location>
</feature>
<evidence type="ECO:0000256" key="6">
    <source>
        <dbReference type="PROSITE-ProRule" id="PRU01091"/>
    </source>
</evidence>
<dbReference type="Pfam" id="PF00931">
    <property type="entry name" value="NB-ARC"/>
    <property type="match status" value="1"/>
</dbReference>
<dbReference type="EMBL" id="BAAATR010000030">
    <property type="protein sequence ID" value="GAA2264078.1"/>
    <property type="molecule type" value="Genomic_DNA"/>
</dbReference>
<dbReference type="InterPro" id="IPR005158">
    <property type="entry name" value="BTAD"/>
</dbReference>
<dbReference type="InterPro" id="IPR036388">
    <property type="entry name" value="WH-like_DNA-bd_sf"/>
</dbReference>
<dbReference type="Pfam" id="PF00486">
    <property type="entry name" value="Trans_reg_C"/>
    <property type="match status" value="1"/>
</dbReference>
<keyword evidence="10" id="KW-1185">Reference proteome</keyword>
<evidence type="ECO:0000256" key="1">
    <source>
        <dbReference type="ARBA" id="ARBA00005820"/>
    </source>
</evidence>
<dbReference type="InterPro" id="IPR002182">
    <property type="entry name" value="NB-ARC"/>
</dbReference>
<dbReference type="Pfam" id="PF03704">
    <property type="entry name" value="BTAD"/>
    <property type="match status" value="1"/>
</dbReference>